<keyword evidence="3" id="KW-1185">Reference proteome</keyword>
<reference evidence="2" key="3">
    <citation type="submission" date="2015-04" db="UniProtKB">
        <authorList>
            <consortium name="EnsemblPlants"/>
        </authorList>
    </citation>
    <scope>IDENTIFICATION</scope>
    <source>
        <strain evidence="2">cv. Jemalong A17</strain>
    </source>
</reference>
<dbReference type="EnsemblPlants" id="AES66333">
    <property type="protein sequence ID" value="AES66333"/>
    <property type="gene ID" value="MTR_2g065985"/>
</dbReference>
<name>G7IQX4_MEDTR</name>
<evidence type="ECO:0000313" key="1">
    <source>
        <dbReference type="EMBL" id="AES66333.1"/>
    </source>
</evidence>
<protein>
    <recommendedName>
        <fullName evidence="4">Nodule Cysteine-Rich (NCR) secreted peptide</fullName>
    </recommendedName>
</protein>
<dbReference type="EMBL" id="CM001218">
    <property type="protein sequence ID" value="AES66333.1"/>
    <property type="molecule type" value="Genomic_DNA"/>
</dbReference>
<proteinExistence type="predicted"/>
<accession>G7IQX4</accession>
<gene>
    <name evidence="1" type="ordered locus">MTR_2g065985</name>
</gene>
<evidence type="ECO:0000313" key="2">
    <source>
        <dbReference type="EnsemblPlants" id="AES66333"/>
    </source>
</evidence>
<sequence length="60" mass="6944">MKKWTSLKAYRWGKASKTTHTSFSLEHGVNRPCIIANDCPDSMCTFPEYPICYRGFCYCV</sequence>
<dbReference type="Proteomes" id="UP000002051">
    <property type="component" value="Chromosome 2"/>
</dbReference>
<dbReference type="HOGENOM" id="CLU_2945150_0_0_1"/>
<dbReference type="AlphaFoldDB" id="G7IQX4"/>
<dbReference type="PaxDb" id="3880-AES66333"/>
<reference evidence="1 3" key="1">
    <citation type="journal article" date="2011" name="Nature">
        <title>The Medicago genome provides insight into the evolution of rhizobial symbioses.</title>
        <authorList>
            <person name="Young N.D."/>
            <person name="Debelle F."/>
            <person name="Oldroyd G.E."/>
            <person name="Geurts R."/>
            <person name="Cannon S.B."/>
            <person name="Udvardi M.K."/>
            <person name="Benedito V.A."/>
            <person name="Mayer K.F."/>
            <person name="Gouzy J."/>
            <person name="Schoof H."/>
            <person name="Van de Peer Y."/>
            <person name="Proost S."/>
            <person name="Cook D.R."/>
            <person name="Meyers B.C."/>
            <person name="Spannagl M."/>
            <person name="Cheung F."/>
            <person name="De Mita S."/>
            <person name="Krishnakumar V."/>
            <person name="Gundlach H."/>
            <person name="Zhou S."/>
            <person name="Mudge J."/>
            <person name="Bharti A.K."/>
            <person name="Murray J.D."/>
            <person name="Naoumkina M.A."/>
            <person name="Rosen B."/>
            <person name="Silverstein K.A."/>
            <person name="Tang H."/>
            <person name="Rombauts S."/>
            <person name="Zhao P.X."/>
            <person name="Zhou P."/>
            <person name="Barbe V."/>
            <person name="Bardou P."/>
            <person name="Bechner M."/>
            <person name="Bellec A."/>
            <person name="Berger A."/>
            <person name="Berges H."/>
            <person name="Bidwell S."/>
            <person name="Bisseling T."/>
            <person name="Choisne N."/>
            <person name="Couloux A."/>
            <person name="Denny R."/>
            <person name="Deshpande S."/>
            <person name="Dai X."/>
            <person name="Doyle J.J."/>
            <person name="Dudez A.M."/>
            <person name="Farmer A.D."/>
            <person name="Fouteau S."/>
            <person name="Franken C."/>
            <person name="Gibelin C."/>
            <person name="Gish J."/>
            <person name="Goldstein S."/>
            <person name="Gonzalez A.J."/>
            <person name="Green P.J."/>
            <person name="Hallab A."/>
            <person name="Hartog M."/>
            <person name="Hua A."/>
            <person name="Humphray S.J."/>
            <person name="Jeong D.H."/>
            <person name="Jing Y."/>
            <person name="Jocker A."/>
            <person name="Kenton S.M."/>
            <person name="Kim D.J."/>
            <person name="Klee K."/>
            <person name="Lai H."/>
            <person name="Lang C."/>
            <person name="Lin S."/>
            <person name="Macmil S.L."/>
            <person name="Magdelenat G."/>
            <person name="Matthews L."/>
            <person name="McCorrison J."/>
            <person name="Monaghan E.L."/>
            <person name="Mun J.H."/>
            <person name="Najar F.Z."/>
            <person name="Nicholson C."/>
            <person name="Noirot C."/>
            <person name="O'Bleness M."/>
            <person name="Paule C.R."/>
            <person name="Poulain J."/>
            <person name="Prion F."/>
            <person name="Qin B."/>
            <person name="Qu C."/>
            <person name="Retzel E.F."/>
            <person name="Riddle C."/>
            <person name="Sallet E."/>
            <person name="Samain S."/>
            <person name="Samson N."/>
            <person name="Sanders I."/>
            <person name="Saurat O."/>
            <person name="Scarpelli C."/>
            <person name="Schiex T."/>
            <person name="Segurens B."/>
            <person name="Severin A.J."/>
            <person name="Sherrier D.J."/>
            <person name="Shi R."/>
            <person name="Sims S."/>
            <person name="Singer S.R."/>
            <person name="Sinharoy S."/>
            <person name="Sterck L."/>
            <person name="Viollet A."/>
            <person name="Wang B.B."/>
            <person name="Wang K."/>
            <person name="Wang M."/>
            <person name="Wang X."/>
            <person name="Warfsmann J."/>
            <person name="Weissenbach J."/>
            <person name="White D.D."/>
            <person name="White J.D."/>
            <person name="Wiley G.B."/>
            <person name="Wincker P."/>
            <person name="Xing Y."/>
            <person name="Yang L."/>
            <person name="Yao Z."/>
            <person name="Ying F."/>
            <person name="Zhai J."/>
            <person name="Zhou L."/>
            <person name="Zuber A."/>
            <person name="Denarie J."/>
            <person name="Dixon R.A."/>
            <person name="May G.D."/>
            <person name="Schwartz D.C."/>
            <person name="Rogers J."/>
            <person name="Quetier F."/>
            <person name="Town C.D."/>
            <person name="Roe B.A."/>
        </authorList>
    </citation>
    <scope>NUCLEOTIDE SEQUENCE [LARGE SCALE GENOMIC DNA]</scope>
    <source>
        <strain evidence="1">A17</strain>
        <strain evidence="2 3">cv. Jemalong A17</strain>
    </source>
</reference>
<evidence type="ECO:0000313" key="3">
    <source>
        <dbReference type="Proteomes" id="UP000002051"/>
    </source>
</evidence>
<organism evidence="1 3">
    <name type="scientific">Medicago truncatula</name>
    <name type="common">Barrel medic</name>
    <name type="synonym">Medicago tribuloides</name>
    <dbReference type="NCBI Taxonomy" id="3880"/>
    <lineage>
        <taxon>Eukaryota</taxon>
        <taxon>Viridiplantae</taxon>
        <taxon>Streptophyta</taxon>
        <taxon>Embryophyta</taxon>
        <taxon>Tracheophyta</taxon>
        <taxon>Spermatophyta</taxon>
        <taxon>Magnoliopsida</taxon>
        <taxon>eudicotyledons</taxon>
        <taxon>Gunneridae</taxon>
        <taxon>Pentapetalae</taxon>
        <taxon>rosids</taxon>
        <taxon>fabids</taxon>
        <taxon>Fabales</taxon>
        <taxon>Fabaceae</taxon>
        <taxon>Papilionoideae</taxon>
        <taxon>50 kb inversion clade</taxon>
        <taxon>NPAAA clade</taxon>
        <taxon>Hologalegina</taxon>
        <taxon>IRL clade</taxon>
        <taxon>Trifolieae</taxon>
        <taxon>Medicago</taxon>
    </lineage>
</organism>
<reference evidence="1 3" key="2">
    <citation type="journal article" date="2014" name="BMC Genomics">
        <title>An improved genome release (version Mt4.0) for the model legume Medicago truncatula.</title>
        <authorList>
            <person name="Tang H."/>
            <person name="Krishnakumar V."/>
            <person name="Bidwell S."/>
            <person name="Rosen B."/>
            <person name="Chan A."/>
            <person name="Zhou S."/>
            <person name="Gentzbittel L."/>
            <person name="Childs K.L."/>
            <person name="Yandell M."/>
            <person name="Gundlach H."/>
            <person name="Mayer K.F."/>
            <person name="Schwartz D.C."/>
            <person name="Town C.D."/>
        </authorList>
    </citation>
    <scope>GENOME REANNOTATION</scope>
    <source>
        <strain evidence="2 3">cv. Jemalong A17</strain>
    </source>
</reference>
<evidence type="ECO:0008006" key="4">
    <source>
        <dbReference type="Google" id="ProtNLM"/>
    </source>
</evidence>